<accession>A0A9N9NG03</accession>
<protein>
    <submittedName>
        <fullName evidence="1">9776_t:CDS:1</fullName>
    </submittedName>
</protein>
<name>A0A9N9NG03_9GLOM</name>
<dbReference type="AlphaFoldDB" id="A0A9N9NG03"/>
<feature type="non-terminal residue" evidence="1">
    <location>
        <position position="1"/>
    </location>
</feature>
<dbReference type="OrthoDB" id="2304771at2759"/>
<proteinExistence type="predicted"/>
<gene>
    <name evidence="1" type="ORF">RFULGI_LOCUS12077</name>
</gene>
<reference evidence="1" key="1">
    <citation type="submission" date="2021-06" db="EMBL/GenBank/DDBJ databases">
        <authorList>
            <person name="Kallberg Y."/>
            <person name="Tangrot J."/>
            <person name="Rosling A."/>
        </authorList>
    </citation>
    <scope>NUCLEOTIDE SEQUENCE</scope>
    <source>
        <strain evidence="1">IN212</strain>
    </source>
</reference>
<dbReference type="Proteomes" id="UP000789396">
    <property type="component" value="Unassembled WGS sequence"/>
</dbReference>
<evidence type="ECO:0000313" key="1">
    <source>
        <dbReference type="EMBL" id="CAG8730191.1"/>
    </source>
</evidence>
<evidence type="ECO:0000313" key="2">
    <source>
        <dbReference type="Proteomes" id="UP000789396"/>
    </source>
</evidence>
<organism evidence="1 2">
    <name type="scientific">Racocetra fulgida</name>
    <dbReference type="NCBI Taxonomy" id="60492"/>
    <lineage>
        <taxon>Eukaryota</taxon>
        <taxon>Fungi</taxon>
        <taxon>Fungi incertae sedis</taxon>
        <taxon>Mucoromycota</taxon>
        <taxon>Glomeromycotina</taxon>
        <taxon>Glomeromycetes</taxon>
        <taxon>Diversisporales</taxon>
        <taxon>Gigasporaceae</taxon>
        <taxon>Racocetra</taxon>
    </lineage>
</organism>
<comment type="caution">
    <text evidence="1">The sequence shown here is derived from an EMBL/GenBank/DDBJ whole genome shotgun (WGS) entry which is preliminary data.</text>
</comment>
<keyword evidence="2" id="KW-1185">Reference proteome</keyword>
<sequence length="52" mass="6047">VVHQYTDNPKKASKIIDKHLREREFVVFDFTKPVDNPLAIRLGWDAPLALDE</sequence>
<dbReference type="EMBL" id="CAJVPZ010028051">
    <property type="protein sequence ID" value="CAG8730191.1"/>
    <property type="molecule type" value="Genomic_DNA"/>
</dbReference>